<organism evidence="6 7">
    <name type="scientific">Hydrogenispora ethanolica</name>
    <dbReference type="NCBI Taxonomy" id="1082276"/>
    <lineage>
        <taxon>Bacteria</taxon>
        <taxon>Bacillati</taxon>
        <taxon>Bacillota</taxon>
        <taxon>Hydrogenispora</taxon>
    </lineage>
</organism>
<dbReference type="SUPFAM" id="SSF52788">
    <property type="entry name" value="Phosphotyrosine protein phosphatases I"/>
    <property type="match status" value="1"/>
</dbReference>
<proteinExistence type="inferred from homology"/>
<sequence length="176" mass="18948">MIQKVLFICTGNTCRSPMAEAMFRKMILEETASATDTMEVVSAGIATIDGTGASSHAIAVMEAAGIDLRGHRSRQVTPELLNSADLVLTMTRDQKAILIQMFPSAGKRIFTLAEFAGMSEPQAGAEETGPFLGLDIIDPFGLGMDAYRDCADQIKKYLSQVVRLLKTASDNPESVD</sequence>
<evidence type="ECO:0000256" key="4">
    <source>
        <dbReference type="PIRSR" id="PIRSR617867-1"/>
    </source>
</evidence>
<evidence type="ECO:0000313" key="6">
    <source>
        <dbReference type="EMBL" id="TCL63029.1"/>
    </source>
</evidence>
<dbReference type="InterPro" id="IPR050438">
    <property type="entry name" value="LMW_PTPase"/>
</dbReference>
<accession>A0A4R1RBH2</accession>
<dbReference type="CDD" id="cd16344">
    <property type="entry name" value="LMWPAP"/>
    <property type="match status" value="1"/>
</dbReference>
<comment type="caution">
    <text evidence="6">The sequence shown here is derived from an EMBL/GenBank/DDBJ whole genome shotgun (WGS) entry which is preliminary data.</text>
</comment>
<dbReference type="InterPro" id="IPR023485">
    <property type="entry name" value="Ptyr_pPase"/>
</dbReference>
<dbReference type="Gene3D" id="3.40.50.2300">
    <property type="match status" value="1"/>
</dbReference>
<keyword evidence="2" id="KW-0378">Hydrolase</keyword>
<dbReference type="Proteomes" id="UP000295008">
    <property type="component" value="Unassembled WGS sequence"/>
</dbReference>
<keyword evidence="7" id="KW-1185">Reference proteome</keyword>
<evidence type="ECO:0000259" key="5">
    <source>
        <dbReference type="SMART" id="SM00226"/>
    </source>
</evidence>
<name>A0A4R1RBH2_HYDET</name>
<evidence type="ECO:0000256" key="1">
    <source>
        <dbReference type="ARBA" id="ARBA00011063"/>
    </source>
</evidence>
<dbReference type="PRINTS" id="PR00719">
    <property type="entry name" value="LMWPTPASE"/>
</dbReference>
<keyword evidence="3" id="KW-0904">Protein phosphatase</keyword>
<protein>
    <submittedName>
        <fullName evidence="6">Protein-tyrosine phosphatase</fullName>
    </submittedName>
</protein>
<reference evidence="6 7" key="1">
    <citation type="submission" date="2019-03" db="EMBL/GenBank/DDBJ databases">
        <title>Genomic Encyclopedia of Type Strains, Phase IV (KMG-IV): sequencing the most valuable type-strain genomes for metagenomic binning, comparative biology and taxonomic classification.</title>
        <authorList>
            <person name="Goeker M."/>
        </authorList>
    </citation>
    <scope>NUCLEOTIDE SEQUENCE [LARGE SCALE GENOMIC DNA]</scope>
    <source>
        <strain evidence="6 7">LX-B</strain>
    </source>
</reference>
<dbReference type="Pfam" id="PF01451">
    <property type="entry name" value="LMWPc"/>
    <property type="match status" value="1"/>
</dbReference>
<dbReference type="GO" id="GO:0004725">
    <property type="term" value="F:protein tyrosine phosphatase activity"/>
    <property type="evidence" value="ECO:0007669"/>
    <property type="project" value="InterPro"/>
</dbReference>
<comment type="similarity">
    <text evidence="1">Belongs to the low molecular weight phosphotyrosine protein phosphatase family.</text>
</comment>
<dbReference type="InterPro" id="IPR017867">
    <property type="entry name" value="Tyr_phospatase_low_mol_wt"/>
</dbReference>
<dbReference type="AlphaFoldDB" id="A0A4R1RBH2"/>
<dbReference type="EMBL" id="SLUN01000022">
    <property type="protein sequence ID" value="TCL63029.1"/>
    <property type="molecule type" value="Genomic_DNA"/>
</dbReference>
<feature type="active site" description="Proton donor" evidence="4">
    <location>
        <position position="138"/>
    </location>
</feature>
<feature type="active site" evidence="4">
    <location>
        <position position="15"/>
    </location>
</feature>
<gene>
    <name evidence="6" type="ORF">EDC14_102285</name>
</gene>
<feature type="active site" description="Nucleophile" evidence="4">
    <location>
        <position position="9"/>
    </location>
</feature>
<dbReference type="PANTHER" id="PTHR11717:SF31">
    <property type="entry name" value="LOW MOLECULAR WEIGHT PROTEIN-TYROSINE-PHOSPHATASE ETP-RELATED"/>
    <property type="match status" value="1"/>
</dbReference>
<evidence type="ECO:0000256" key="3">
    <source>
        <dbReference type="ARBA" id="ARBA00022912"/>
    </source>
</evidence>
<dbReference type="PANTHER" id="PTHR11717">
    <property type="entry name" value="LOW MOLECULAR WEIGHT PROTEIN TYROSINE PHOSPHATASE"/>
    <property type="match status" value="1"/>
</dbReference>
<feature type="domain" description="Phosphotyrosine protein phosphatase I" evidence="5">
    <location>
        <begin position="3"/>
        <end position="164"/>
    </location>
</feature>
<evidence type="ECO:0000256" key="2">
    <source>
        <dbReference type="ARBA" id="ARBA00022801"/>
    </source>
</evidence>
<dbReference type="InterPro" id="IPR036196">
    <property type="entry name" value="Ptyr_pPase_sf"/>
</dbReference>
<dbReference type="SMART" id="SM00226">
    <property type="entry name" value="LMWPc"/>
    <property type="match status" value="1"/>
</dbReference>
<evidence type="ECO:0000313" key="7">
    <source>
        <dbReference type="Proteomes" id="UP000295008"/>
    </source>
</evidence>